<dbReference type="Pfam" id="PF02311">
    <property type="entry name" value="AraC_binding"/>
    <property type="match status" value="1"/>
</dbReference>
<evidence type="ECO:0000256" key="3">
    <source>
        <dbReference type="ARBA" id="ARBA00023159"/>
    </source>
</evidence>
<dbReference type="PANTHER" id="PTHR46796:SF2">
    <property type="entry name" value="TRANSCRIPTIONAL REGULATORY PROTEIN"/>
    <property type="match status" value="1"/>
</dbReference>
<name>A0A1V4IMJ4_9CLOT</name>
<dbReference type="STRING" id="225345.CLCHR_25770"/>
<dbReference type="Gene3D" id="1.10.10.60">
    <property type="entry name" value="Homeodomain-like"/>
    <property type="match status" value="2"/>
</dbReference>
<dbReference type="OrthoDB" id="183331at2"/>
<dbReference type="PROSITE" id="PS01124">
    <property type="entry name" value="HTH_ARAC_FAMILY_2"/>
    <property type="match status" value="1"/>
</dbReference>
<keyword evidence="3" id="KW-0010">Activator</keyword>
<reference evidence="6 7" key="1">
    <citation type="submission" date="2017-03" db="EMBL/GenBank/DDBJ databases">
        <title>Genome sequence of Clostridium chromiireducens DSM 23318.</title>
        <authorList>
            <person name="Poehlein A."/>
            <person name="Daniel R."/>
        </authorList>
    </citation>
    <scope>NUCLEOTIDE SEQUENCE [LARGE SCALE GENOMIC DNA]</scope>
    <source>
        <strain evidence="6 7">DSM 23318</strain>
    </source>
</reference>
<keyword evidence="1" id="KW-0805">Transcription regulation</keyword>
<dbReference type="GO" id="GO:0008168">
    <property type="term" value="F:methyltransferase activity"/>
    <property type="evidence" value="ECO:0007669"/>
    <property type="project" value="UniProtKB-KW"/>
</dbReference>
<dbReference type="GO" id="GO:0043565">
    <property type="term" value="F:sequence-specific DNA binding"/>
    <property type="evidence" value="ECO:0007669"/>
    <property type="project" value="InterPro"/>
</dbReference>
<dbReference type="InterPro" id="IPR018062">
    <property type="entry name" value="HTH_AraC-typ_CS"/>
</dbReference>
<dbReference type="Proteomes" id="UP000191056">
    <property type="component" value="Unassembled WGS sequence"/>
</dbReference>
<dbReference type="EC" id="2.1.1.-" evidence="6"/>
<evidence type="ECO:0000313" key="6">
    <source>
        <dbReference type="EMBL" id="OPJ61252.1"/>
    </source>
</evidence>
<dbReference type="SUPFAM" id="SSF46689">
    <property type="entry name" value="Homeodomain-like"/>
    <property type="match status" value="2"/>
</dbReference>
<dbReference type="SUPFAM" id="SSF51215">
    <property type="entry name" value="Regulatory protein AraC"/>
    <property type="match status" value="1"/>
</dbReference>
<dbReference type="Gene3D" id="2.60.120.10">
    <property type="entry name" value="Jelly Rolls"/>
    <property type="match status" value="1"/>
</dbReference>
<dbReference type="InterPro" id="IPR050204">
    <property type="entry name" value="AraC_XylS_family_regulators"/>
</dbReference>
<dbReference type="EMBL" id="MZGT01000032">
    <property type="protein sequence ID" value="OPJ61252.1"/>
    <property type="molecule type" value="Genomic_DNA"/>
</dbReference>
<gene>
    <name evidence="6" type="primary">adaA_3</name>
    <name evidence="6" type="ORF">CLCHR_25770</name>
</gene>
<keyword evidence="6" id="KW-0489">Methyltransferase</keyword>
<dbReference type="InterPro" id="IPR037923">
    <property type="entry name" value="HTH-like"/>
</dbReference>
<organism evidence="6 7">
    <name type="scientific">Clostridium chromiireducens</name>
    <dbReference type="NCBI Taxonomy" id="225345"/>
    <lineage>
        <taxon>Bacteria</taxon>
        <taxon>Bacillati</taxon>
        <taxon>Bacillota</taxon>
        <taxon>Clostridia</taxon>
        <taxon>Eubacteriales</taxon>
        <taxon>Clostridiaceae</taxon>
        <taxon>Clostridium</taxon>
    </lineage>
</organism>
<dbReference type="PROSITE" id="PS00041">
    <property type="entry name" value="HTH_ARAC_FAMILY_1"/>
    <property type="match status" value="1"/>
</dbReference>
<protein>
    <submittedName>
        <fullName evidence="6">Bifunctional transcriptional activator/DNA repair enzyme AdaA</fullName>
        <ecNumber evidence="6">2.1.1.-</ecNumber>
    </submittedName>
</protein>
<keyword evidence="2" id="KW-0238">DNA-binding</keyword>
<evidence type="ECO:0000256" key="4">
    <source>
        <dbReference type="ARBA" id="ARBA00023163"/>
    </source>
</evidence>
<accession>A0A1V4IMJ4</accession>
<dbReference type="InterPro" id="IPR003313">
    <property type="entry name" value="AraC-bd"/>
</dbReference>
<dbReference type="InterPro" id="IPR009057">
    <property type="entry name" value="Homeodomain-like_sf"/>
</dbReference>
<dbReference type="GO" id="GO:0032259">
    <property type="term" value="P:methylation"/>
    <property type="evidence" value="ECO:0007669"/>
    <property type="project" value="UniProtKB-KW"/>
</dbReference>
<dbReference type="AlphaFoldDB" id="A0A1V4IMJ4"/>
<dbReference type="GO" id="GO:0003700">
    <property type="term" value="F:DNA-binding transcription factor activity"/>
    <property type="evidence" value="ECO:0007669"/>
    <property type="project" value="InterPro"/>
</dbReference>
<keyword evidence="7" id="KW-1185">Reference proteome</keyword>
<keyword evidence="6" id="KW-0808">Transferase</keyword>
<dbReference type="InterPro" id="IPR014710">
    <property type="entry name" value="RmlC-like_jellyroll"/>
</dbReference>
<feature type="domain" description="HTH araC/xylS-type" evidence="5">
    <location>
        <begin position="166"/>
        <end position="263"/>
    </location>
</feature>
<evidence type="ECO:0000313" key="7">
    <source>
        <dbReference type="Proteomes" id="UP000191056"/>
    </source>
</evidence>
<sequence length="264" mass="31093">MTGIRYSFNSNNRNVEIKRCNNAIHSSKTHFHEEVSIGLIESGSSKTEIEGNIYDLTKNTFLIIPPNISHRCNPENYENWNFKMLYINTEWFKSGFNTNSKDIGFDYMKINEKIFLDVVKLIDDIEKGNSTIDNESKLLNYISLLLNNDKLYLDENVSENINSNIRKIKEYVDLNYLEDIRLEDLSNIINISKFYLIRKFNDYYGLSPHQYITNLRINHAKRLLQTNKDFVSVAIESGFYDQSHFIKNFKEYTGVTPMIYKRNI</sequence>
<dbReference type="RefSeq" id="WP_079440195.1">
    <property type="nucleotide sequence ID" value="NZ_MZGT01000032.1"/>
</dbReference>
<dbReference type="SMART" id="SM00342">
    <property type="entry name" value="HTH_ARAC"/>
    <property type="match status" value="1"/>
</dbReference>
<evidence type="ECO:0000256" key="1">
    <source>
        <dbReference type="ARBA" id="ARBA00023015"/>
    </source>
</evidence>
<comment type="caution">
    <text evidence="6">The sequence shown here is derived from an EMBL/GenBank/DDBJ whole genome shotgun (WGS) entry which is preliminary data.</text>
</comment>
<dbReference type="PANTHER" id="PTHR46796">
    <property type="entry name" value="HTH-TYPE TRANSCRIPTIONAL ACTIVATOR RHAS-RELATED"/>
    <property type="match status" value="1"/>
</dbReference>
<evidence type="ECO:0000259" key="5">
    <source>
        <dbReference type="PROSITE" id="PS01124"/>
    </source>
</evidence>
<keyword evidence="4" id="KW-0804">Transcription</keyword>
<dbReference type="Pfam" id="PF12833">
    <property type="entry name" value="HTH_18"/>
    <property type="match status" value="1"/>
</dbReference>
<dbReference type="InterPro" id="IPR018060">
    <property type="entry name" value="HTH_AraC"/>
</dbReference>
<proteinExistence type="predicted"/>
<evidence type="ECO:0000256" key="2">
    <source>
        <dbReference type="ARBA" id="ARBA00023125"/>
    </source>
</evidence>